<comment type="caution">
    <text evidence="1">The sequence shown here is derived from an EMBL/GenBank/DDBJ whole genome shotgun (WGS) entry which is preliminary data.</text>
</comment>
<organism evidence="1 2">
    <name type="scientific">Marinactinospora rubrisoli</name>
    <dbReference type="NCBI Taxonomy" id="2715399"/>
    <lineage>
        <taxon>Bacteria</taxon>
        <taxon>Bacillati</taxon>
        <taxon>Actinomycetota</taxon>
        <taxon>Actinomycetes</taxon>
        <taxon>Streptosporangiales</taxon>
        <taxon>Nocardiopsidaceae</taxon>
        <taxon>Marinactinospora</taxon>
    </lineage>
</organism>
<dbReference type="RefSeq" id="WP_379870955.1">
    <property type="nucleotide sequence ID" value="NZ_JBHTBH010000004.1"/>
</dbReference>
<sequence length="59" mass="6741">MIWYGRSTRRWWALGPGYLIEATTRAEIEAALRAAYARLIPTVPPLCSPRIDRRVDVLA</sequence>
<gene>
    <name evidence="1" type="ORF">ACFQRF_11195</name>
</gene>
<evidence type="ECO:0000313" key="1">
    <source>
        <dbReference type="EMBL" id="MFC7328308.1"/>
    </source>
</evidence>
<reference evidence="2" key="1">
    <citation type="journal article" date="2019" name="Int. J. Syst. Evol. Microbiol.">
        <title>The Global Catalogue of Microorganisms (GCM) 10K type strain sequencing project: providing services to taxonomists for standard genome sequencing and annotation.</title>
        <authorList>
            <consortium name="The Broad Institute Genomics Platform"/>
            <consortium name="The Broad Institute Genome Sequencing Center for Infectious Disease"/>
            <person name="Wu L."/>
            <person name="Ma J."/>
        </authorList>
    </citation>
    <scope>NUCLEOTIDE SEQUENCE [LARGE SCALE GENOMIC DNA]</scope>
    <source>
        <strain evidence="2">CGMCC 4.7382</strain>
    </source>
</reference>
<name>A0ABW2KED0_9ACTN</name>
<dbReference type="EMBL" id="JBHTBH010000004">
    <property type="protein sequence ID" value="MFC7328308.1"/>
    <property type="molecule type" value="Genomic_DNA"/>
</dbReference>
<dbReference type="Proteomes" id="UP001596540">
    <property type="component" value="Unassembled WGS sequence"/>
</dbReference>
<accession>A0ABW2KED0</accession>
<proteinExistence type="predicted"/>
<keyword evidence="2" id="KW-1185">Reference proteome</keyword>
<evidence type="ECO:0000313" key="2">
    <source>
        <dbReference type="Proteomes" id="UP001596540"/>
    </source>
</evidence>
<protein>
    <submittedName>
        <fullName evidence="1">Uncharacterized protein</fullName>
    </submittedName>
</protein>